<evidence type="ECO:0000313" key="2">
    <source>
        <dbReference type="Proteomes" id="UP000823863"/>
    </source>
</evidence>
<sequence>MGRGWLDFRSREEKERDYREFTERVFPGGVEHKKRVRDRLKELLPKEDVTYVFMYYVALKDLMVRRPTVTYEEAMRQVCSEIRVLRMKPEIEAAIRQVLEEDQRKEGE</sequence>
<protein>
    <submittedName>
        <fullName evidence="1">Uncharacterized protein</fullName>
    </submittedName>
</protein>
<proteinExistence type="predicted"/>
<comment type="caution">
    <text evidence="1">The sequence shown here is derived from an EMBL/GenBank/DDBJ whole genome shotgun (WGS) entry which is preliminary data.</text>
</comment>
<evidence type="ECO:0000313" key="1">
    <source>
        <dbReference type="EMBL" id="HJC67382.1"/>
    </source>
</evidence>
<dbReference type="Proteomes" id="UP000823863">
    <property type="component" value="Unassembled WGS sequence"/>
</dbReference>
<reference evidence="1" key="1">
    <citation type="journal article" date="2021" name="PeerJ">
        <title>Extensive microbial diversity within the chicken gut microbiome revealed by metagenomics and culture.</title>
        <authorList>
            <person name="Gilroy R."/>
            <person name="Ravi A."/>
            <person name="Getino M."/>
            <person name="Pursley I."/>
            <person name="Horton D.L."/>
            <person name="Alikhan N.F."/>
            <person name="Baker D."/>
            <person name="Gharbi K."/>
            <person name="Hall N."/>
            <person name="Watson M."/>
            <person name="Adriaenssens E.M."/>
            <person name="Foster-Nyarko E."/>
            <person name="Jarju S."/>
            <person name="Secka A."/>
            <person name="Antonio M."/>
            <person name="Oren A."/>
            <person name="Chaudhuri R.R."/>
            <person name="La Ragione R."/>
            <person name="Hildebrand F."/>
            <person name="Pallen M.J."/>
        </authorList>
    </citation>
    <scope>NUCLEOTIDE SEQUENCE</scope>
    <source>
        <strain evidence="1">CHK198-12963</strain>
    </source>
</reference>
<dbReference type="AlphaFoldDB" id="A0A9D2PX39"/>
<gene>
    <name evidence="1" type="ORF">H9931_11850</name>
</gene>
<reference evidence="1" key="2">
    <citation type="submission" date="2021-04" db="EMBL/GenBank/DDBJ databases">
        <authorList>
            <person name="Gilroy R."/>
        </authorList>
    </citation>
    <scope>NUCLEOTIDE SEQUENCE</scope>
    <source>
        <strain evidence="1">CHK198-12963</strain>
    </source>
</reference>
<organism evidence="1 2">
    <name type="scientific">Candidatus Enterocloster excrementigallinarum</name>
    <dbReference type="NCBI Taxonomy" id="2838558"/>
    <lineage>
        <taxon>Bacteria</taxon>
        <taxon>Bacillati</taxon>
        <taxon>Bacillota</taxon>
        <taxon>Clostridia</taxon>
        <taxon>Lachnospirales</taxon>
        <taxon>Lachnospiraceae</taxon>
        <taxon>Enterocloster</taxon>
    </lineage>
</organism>
<name>A0A9D2PX39_9FIRM</name>
<dbReference type="EMBL" id="DWWB01000067">
    <property type="protein sequence ID" value="HJC67382.1"/>
    <property type="molecule type" value="Genomic_DNA"/>
</dbReference>
<accession>A0A9D2PX39</accession>